<evidence type="ECO:0000313" key="3">
    <source>
        <dbReference type="EMBL" id="GAI75212.1"/>
    </source>
</evidence>
<dbReference type="PANTHER" id="PTHR11365:SF23">
    <property type="entry name" value="HYPOTHETICAL 5-OXOPROLINASE (EUROFUNG)-RELATED"/>
    <property type="match status" value="1"/>
</dbReference>
<dbReference type="InterPro" id="IPR049517">
    <property type="entry name" value="ACX-like_C"/>
</dbReference>
<dbReference type="GO" id="GO:0006749">
    <property type="term" value="P:glutathione metabolic process"/>
    <property type="evidence" value="ECO:0007669"/>
    <property type="project" value="TreeGrafter"/>
</dbReference>
<comment type="caution">
    <text evidence="3">The sequence shown here is derived from an EMBL/GenBank/DDBJ whole genome shotgun (WGS) entry which is preliminary data.</text>
</comment>
<proteinExistence type="predicted"/>
<dbReference type="GO" id="GO:0005829">
    <property type="term" value="C:cytosol"/>
    <property type="evidence" value="ECO:0007669"/>
    <property type="project" value="TreeGrafter"/>
</dbReference>
<feature type="domain" description="Hydantoinase A/oxoprolinase" evidence="1">
    <location>
        <begin position="2"/>
        <end position="239"/>
    </location>
</feature>
<dbReference type="GO" id="GO:0017168">
    <property type="term" value="F:5-oxoprolinase (ATP-hydrolyzing) activity"/>
    <property type="evidence" value="ECO:0007669"/>
    <property type="project" value="TreeGrafter"/>
</dbReference>
<feature type="domain" description="Acetophenone carboxylase-like C-terminal" evidence="2">
    <location>
        <begin position="260"/>
        <end position="422"/>
    </location>
</feature>
<reference evidence="3" key="1">
    <citation type="journal article" date="2014" name="Front. Microbiol.">
        <title>High frequency of phylogenetically diverse reductive dehalogenase-homologous genes in deep subseafloor sedimentary metagenomes.</title>
        <authorList>
            <person name="Kawai M."/>
            <person name="Futagami T."/>
            <person name="Toyoda A."/>
            <person name="Takaki Y."/>
            <person name="Nishi S."/>
            <person name="Hori S."/>
            <person name="Arai W."/>
            <person name="Tsubouchi T."/>
            <person name="Morono Y."/>
            <person name="Uchiyama I."/>
            <person name="Ito T."/>
            <person name="Fujiyama A."/>
            <person name="Inagaki F."/>
            <person name="Takami H."/>
        </authorList>
    </citation>
    <scope>NUCLEOTIDE SEQUENCE</scope>
    <source>
        <strain evidence="3">Expedition CK06-06</strain>
    </source>
</reference>
<gene>
    <name evidence="3" type="ORF">S12H4_13424</name>
</gene>
<dbReference type="PANTHER" id="PTHR11365">
    <property type="entry name" value="5-OXOPROLINASE RELATED"/>
    <property type="match status" value="1"/>
</dbReference>
<name>X1R378_9ZZZZ</name>
<evidence type="ECO:0000259" key="2">
    <source>
        <dbReference type="Pfam" id="PF19278"/>
    </source>
</evidence>
<accession>X1R378</accession>
<dbReference type="AlphaFoldDB" id="X1R378"/>
<sequence length="437" mass="46637">MTSGRAKDSPINTLLSGPAGGVVGGLSISSDLNYSNIITMDMGGTSLDVSIIREGMARTSPQTLVHGYAVIIPNLDIRSVGAGGGSIAWIDAAGALHVGPQSAGAVPGPTCYAQGGTEPTVTDALLCTGYIDPGYFLGGEMPLDTSLAQSGIKSKVCEPLKMDFESGASGILKVTLSNMSASIRELSVKEGDDPRDFSLLCYGGGGPLFGAALIDELEMPSAIIPVAPANFSAWGMLKVNLRYDLAQTLLTRRLGESDFNELNNRFGELIKEGMNILKEEGIPAEKRASFKSLDLRYPGQEHTVNVPLDFAIDGNSRDKIYEEFSKIYKRTFGYTLNQPAEVIVLRVRCIGEVPKPVIQKLEAGLKNANAAIKGKRQVFCFVNNKLVDHTIYERSKLRAGNVVDGPALIEEPTSVTNVLSGYKCEVGKSGSLIITRK</sequence>
<organism evidence="3">
    <name type="scientific">marine sediment metagenome</name>
    <dbReference type="NCBI Taxonomy" id="412755"/>
    <lineage>
        <taxon>unclassified sequences</taxon>
        <taxon>metagenomes</taxon>
        <taxon>ecological metagenomes</taxon>
    </lineage>
</organism>
<dbReference type="InterPro" id="IPR002821">
    <property type="entry name" value="Hydantoinase_A"/>
</dbReference>
<dbReference type="Pfam" id="PF19278">
    <property type="entry name" value="Hydant_A_C"/>
    <property type="match status" value="1"/>
</dbReference>
<dbReference type="EMBL" id="BARW01006395">
    <property type="protein sequence ID" value="GAI75212.1"/>
    <property type="molecule type" value="Genomic_DNA"/>
</dbReference>
<protein>
    <submittedName>
        <fullName evidence="3">Uncharacterized protein</fullName>
    </submittedName>
</protein>
<dbReference type="Pfam" id="PF01968">
    <property type="entry name" value="Hydantoinase_A"/>
    <property type="match status" value="1"/>
</dbReference>
<dbReference type="InterPro" id="IPR045079">
    <property type="entry name" value="Oxoprolinase-like"/>
</dbReference>
<evidence type="ECO:0000259" key="1">
    <source>
        <dbReference type="Pfam" id="PF01968"/>
    </source>
</evidence>